<dbReference type="PROSITE" id="PS50303">
    <property type="entry name" value="PUM_HD"/>
    <property type="match status" value="1"/>
</dbReference>
<reference evidence="6 7" key="1">
    <citation type="submission" date="2018-06" db="EMBL/GenBank/DDBJ databases">
        <title>The Genome of Cuscuta australis (Dodder) Provides Insight into the Evolution of Plant Parasitism.</title>
        <authorList>
            <person name="Liu H."/>
        </authorList>
    </citation>
    <scope>NUCLEOTIDE SEQUENCE [LARGE SCALE GENOMIC DNA]</scope>
    <source>
        <strain evidence="7">cv. Yunnan</strain>
        <tissue evidence="6">Vines</tissue>
    </source>
</reference>
<organism evidence="6 7">
    <name type="scientific">Cuscuta australis</name>
    <dbReference type="NCBI Taxonomy" id="267555"/>
    <lineage>
        <taxon>Eukaryota</taxon>
        <taxon>Viridiplantae</taxon>
        <taxon>Streptophyta</taxon>
        <taxon>Embryophyta</taxon>
        <taxon>Tracheophyta</taxon>
        <taxon>Spermatophyta</taxon>
        <taxon>Magnoliopsida</taxon>
        <taxon>eudicotyledons</taxon>
        <taxon>Gunneridae</taxon>
        <taxon>Pentapetalae</taxon>
        <taxon>asterids</taxon>
        <taxon>lamiids</taxon>
        <taxon>Solanales</taxon>
        <taxon>Convolvulaceae</taxon>
        <taxon>Cuscuteae</taxon>
        <taxon>Cuscuta</taxon>
        <taxon>Cuscuta subgen. Grammica</taxon>
        <taxon>Cuscuta sect. Cleistogrammica</taxon>
    </lineage>
</organism>
<accession>A0A328DHY9</accession>
<protein>
    <recommendedName>
        <fullName evidence="5">PUM-HD domain-containing protein</fullName>
    </recommendedName>
</protein>
<keyword evidence="3" id="KW-0694">RNA-binding</keyword>
<dbReference type="InterPro" id="IPR016024">
    <property type="entry name" value="ARM-type_fold"/>
</dbReference>
<feature type="domain" description="PUM-HD" evidence="5">
    <location>
        <begin position="99"/>
        <end position="451"/>
    </location>
</feature>
<dbReference type="PANTHER" id="PTHR12537:SF137">
    <property type="entry name" value="PUMILIO HOMOLOG 16-RELATED"/>
    <property type="match status" value="1"/>
</dbReference>
<evidence type="ECO:0000256" key="3">
    <source>
        <dbReference type="ARBA" id="ARBA00022884"/>
    </source>
</evidence>
<evidence type="ECO:0000313" key="6">
    <source>
        <dbReference type="EMBL" id="RAL43633.1"/>
    </source>
</evidence>
<feature type="repeat" description="Pumilio" evidence="4">
    <location>
        <begin position="313"/>
        <end position="348"/>
    </location>
</feature>
<evidence type="ECO:0000256" key="2">
    <source>
        <dbReference type="ARBA" id="ARBA00022845"/>
    </source>
</evidence>
<gene>
    <name evidence="6" type="ORF">DM860_017489</name>
</gene>
<evidence type="ECO:0000313" key="7">
    <source>
        <dbReference type="Proteomes" id="UP000249390"/>
    </source>
</evidence>
<dbReference type="PANTHER" id="PTHR12537">
    <property type="entry name" value="RNA BINDING PROTEIN PUMILIO-RELATED"/>
    <property type="match status" value="1"/>
</dbReference>
<feature type="repeat" description="Pumilio" evidence="4">
    <location>
        <begin position="239"/>
        <end position="276"/>
    </location>
</feature>
<dbReference type="SUPFAM" id="SSF48371">
    <property type="entry name" value="ARM repeat"/>
    <property type="match status" value="1"/>
</dbReference>
<keyword evidence="2" id="KW-0810">Translation regulation</keyword>
<dbReference type="SMART" id="SM00025">
    <property type="entry name" value="Pumilio"/>
    <property type="match status" value="7"/>
</dbReference>
<keyword evidence="7" id="KW-1185">Reference proteome</keyword>
<dbReference type="Gene3D" id="1.25.10.10">
    <property type="entry name" value="Leucine-rich Repeat Variant"/>
    <property type="match status" value="1"/>
</dbReference>
<proteinExistence type="predicted"/>
<keyword evidence="1" id="KW-0677">Repeat</keyword>
<evidence type="ECO:0000256" key="1">
    <source>
        <dbReference type="ARBA" id="ARBA00022737"/>
    </source>
</evidence>
<dbReference type="GO" id="GO:0005737">
    <property type="term" value="C:cytoplasm"/>
    <property type="evidence" value="ECO:0007669"/>
    <property type="project" value="TreeGrafter"/>
</dbReference>
<dbReference type="InterPro" id="IPR001313">
    <property type="entry name" value="Pumilio_RNA-bd_rpt"/>
</dbReference>
<name>A0A328DHY9_9ASTE</name>
<feature type="repeat" description="Pumilio" evidence="4">
    <location>
        <begin position="384"/>
        <end position="425"/>
    </location>
</feature>
<dbReference type="Pfam" id="PF00806">
    <property type="entry name" value="PUF"/>
    <property type="match status" value="6"/>
</dbReference>
<dbReference type="GO" id="GO:0006417">
    <property type="term" value="P:regulation of translation"/>
    <property type="evidence" value="ECO:0007669"/>
    <property type="project" value="UniProtKB-KW"/>
</dbReference>
<dbReference type="GO" id="GO:0003729">
    <property type="term" value="F:mRNA binding"/>
    <property type="evidence" value="ECO:0007669"/>
    <property type="project" value="TreeGrafter"/>
</dbReference>
<dbReference type="Proteomes" id="UP000249390">
    <property type="component" value="Unassembled WGS sequence"/>
</dbReference>
<dbReference type="InterPro" id="IPR033133">
    <property type="entry name" value="PUM-HD"/>
</dbReference>
<dbReference type="AlphaFoldDB" id="A0A328DHY9"/>
<evidence type="ECO:0000259" key="5">
    <source>
        <dbReference type="PROSITE" id="PS50303"/>
    </source>
</evidence>
<sequence>MAAPSSSGNNPAAFTPSADHEGILLPFQNLCLASKSFSDNNYLLPSHQSHNNLNLAAPPLMSSPPEENQEQWRRITQQQPLPTLPRTPGNLWAPAGTLFTPRTENNSHGECSSSWNRQLGDDRNMGYYDGLLVAMAKTQRGSMELNKWLRSGNRRERQEIVDGVIIGGCIFEVMVHRYGHRFFISLLDFCDSVQLHAIFVTLTADRELFLSLSLLKHGSSAVQGFIKKLKRTGLGQCITLILSSRFVELMKSEHGRFVVQQCLYTFNAKENEVLFNSTIFYFRELATSVYGCASLNICLSCICGVHRLQLLENIAEESEFLSYDPYGNHVVQEVLMLKNNEITRKICDRLRRHFIHLALKKSGSHVVEKCIQASEYGLESVVESLLGCEKTFLIIARDRFGNYVVQTALKTAKTSNFRLYQLLVAVLKTQWPVLSSNTIGKYVYKEMRDLESSTENV</sequence>
<dbReference type="InterPro" id="IPR011989">
    <property type="entry name" value="ARM-like"/>
</dbReference>
<evidence type="ECO:0000256" key="4">
    <source>
        <dbReference type="PROSITE-ProRule" id="PRU00317"/>
    </source>
</evidence>
<comment type="caution">
    <text evidence="6">The sequence shown here is derived from an EMBL/GenBank/DDBJ whole genome shotgun (WGS) entry which is preliminary data.</text>
</comment>
<dbReference type="PROSITE" id="PS50302">
    <property type="entry name" value="PUM"/>
    <property type="match status" value="3"/>
</dbReference>
<dbReference type="EMBL" id="NQVE01000153">
    <property type="protein sequence ID" value="RAL43633.1"/>
    <property type="molecule type" value="Genomic_DNA"/>
</dbReference>